<accession>A0A222VQS8</accession>
<name>A0A222VQS8_9PSEU</name>
<proteinExistence type="predicted"/>
<dbReference type="STRING" id="530584.SAMN05421630_105231"/>
<evidence type="ECO:0000313" key="2">
    <source>
        <dbReference type="EMBL" id="SDD02384.1"/>
    </source>
</evidence>
<protein>
    <submittedName>
        <fullName evidence="2">Uncharacterized protein</fullName>
    </submittedName>
</protein>
<feature type="compositionally biased region" description="Polar residues" evidence="1">
    <location>
        <begin position="40"/>
        <end position="55"/>
    </location>
</feature>
<dbReference type="Proteomes" id="UP000199494">
    <property type="component" value="Unassembled WGS sequence"/>
</dbReference>
<dbReference type="KEGG" id="pmad:BAY61_15920"/>
<organism evidence="2 3">
    <name type="scientific">Prauserella marina</name>
    <dbReference type="NCBI Taxonomy" id="530584"/>
    <lineage>
        <taxon>Bacteria</taxon>
        <taxon>Bacillati</taxon>
        <taxon>Actinomycetota</taxon>
        <taxon>Actinomycetes</taxon>
        <taxon>Pseudonocardiales</taxon>
        <taxon>Pseudonocardiaceae</taxon>
        <taxon>Prauserella</taxon>
    </lineage>
</organism>
<feature type="region of interest" description="Disordered" evidence="1">
    <location>
        <begin position="40"/>
        <end position="70"/>
    </location>
</feature>
<evidence type="ECO:0000313" key="3">
    <source>
        <dbReference type="Proteomes" id="UP000199494"/>
    </source>
</evidence>
<sequence>MVVSSMSPEQTEWLDRQADDARAVIADLHTAAMRALLAGTGNNATTQDSESSSPKTGWFHIDSATTSPAE</sequence>
<gene>
    <name evidence="2" type="ORF">SAMN05421630_105231</name>
</gene>
<dbReference type="AlphaFoldDB" id="A0A222VQS8"/>
<dbReference type="EMBL" id="FMZE01000005">
    <property type="protein sequence ID" value="SDD02384.1"/>
    <property type="molecule type" value="Genomic_DNA"/>
</dbReference>
<keyword evidence="3" id="KW-1185">Reference proteome</keyword>
<reference evidence="2 3" key="1">
    <citation type="submission" date="2016-10" db="EMBL/GenBank/DDBJ databases">
        <authorList>
            <person name="de Groot N.N."/>
        </authorList>
    </citation>
    <scope>NUCLEOTIDE SEQUENCE [LARGE SCALE GENOMIC DNA]</scope>
    <source>
        <strain evidence="2 3">CGMCC 4.5506</strain>
    </source>
</reference>
<evidence type="ECO:0000256" key="1">
    <source>
        <dbReference type="SAM" id="MobiDB-lite"/>
    </source>
</evidence>
<dbReference type="RefSeq" id="WP_091804602.1">
    <property type="nucleotide sequence ID" value="NZ_CP016353.1"/>
</dbReference>